<keyword evidence="2" id="KW-1185">Reference proteome</keyword>
<evidence type="ECO:0008006" key="3">
    <source>
        <dbReference type="Google" id="ProtNLM"/>
    </source>
</evidence>
<evidence type="ECO:0000313" key="1">
    <source>
        <dbReference type="Ensembl" id="ENSEBUP00000014093.1"/>
    </source>
</evidence>
<reference evidence="1" key="2">
    <citation type="submission" date="2025-09" db="UniProtKB">
        <authorList>
            <consortium name="Ensembl"/>
        </authorList>
    </citation>
    <scope>IDENTIFICATION</scope>
</reference>
<dbReference type="Ensembl" id="ENSEBUT00000014669.1">
    <property type="protein sequence ID" value="ENSEBUP00000014093.1"/>
    <property type="gene ID" value="ENSEBUG00000008881.1"/>
</dbReference>
<dbReference type="GO" id="GO:0097191">
    <property type="term" value="P:extrinsic apoptotic signaling pathway"/>
    <property type="evidence" value="ECO:0007669"/>
    <property type="project" value="TreeGrafter"/>
</dbReference>
<accession>A0A8C4WVN3</accession>
<dbReference type="PANTHER" id="PTHR14365">
    <property type="entry name" value="APOPTOSIS REGULATORY PROTEIN SIVA"/>
    <property type="match status" value="1"/>
</dbReference>
<name>A0A8C4WVN3_EPTBU</name>
<dbReference type="Proteomes" id="UP000694388">
    <property type="component" value="Unplaced"/>
</dbReference>
<dbReference type="Pfam" id="PF05458">
    <property type="entry name" value="Siva"/>
    <property type="match status" value="2"/>
</dbReference>
<evidence type="ECO:0000313" key="2">
    <source>
        <dbReference type="Proteomes" id="UP000694388"/>
    </source>
</evidence>
<organism evidence="1 2">
    <name type="scientific">Eptatretus burgeri</name>
    <name type="common">Inshore hagfish</name>
    <dbReference type="NCBI Taxonomy" id="7764"/>
    <lineage>
        <taxon>Eukaryota</taxon>
        <taxon>Metazoa</taxon>
        <taxon>Chordata</taxon>
        <taxon>Craniata</taxon>
        <taxon>Vertebrata</taxon>
        <taxon>Cyclostomata</taxon>
        <taxon>Myxini</taxon>
        <taxon>Myxiniformes</taxon>
        <taxon>Myxinidae</taxon>
        <taxon>Eptatretinae</taxon>
        <taxon>Eptatretus</taxon>
    </lineage>
</organism>
<dbReference type="InterPro" id="IPR022773">
    <property type="entry name" value="Siva"/>
</dbReference>
<dbReference type="GO" id="GO:0005175">
    <property type="term" value="F:CD27 receptor binding"/>
    <property type="evidence" value="ECO:0007669"/>
    <property type="project" value="TreeGrafter"/>
</dbReference>
<dbReference type="PANTHER" id="PTHR14365:SF1">
    <property type="entry name" value="APOPTOSIS REGULATORY PROTEIN SIVA"/>
    <property type="match status" value="1"/>
</dbReference>
<dbReference type="AlphaFoldDB" id="A0A8C4WVN3"/>
<reference evidence="1" key="1">
    <citation type="submission" date="2025-08" db="UniProtKB">
        <authorList>
            <consortium name="Ensembl"/>
        </authorList>
    </citation>
    <scope>IDENTIFICATION</scope>
</reference>
<protein>
    <recommendedName>
        <fullName evidence="3">Apoptosis regulatory protein Siva</fullName>
    </recommendedName>
</protein>
<sequence length="154" mass="17169">MPKRCNPFGECSPLQRKTHVADQQVNEGVCSQIKMRAVYGNGGTRRGGMFVSLFVSRGSDCGRRLWDLICWRDGTPTFSPFCTVAARISLSCETCARLEPSQSHCSRCERRLCMECCRTCGHCSGSVCSYCSIIRDYNNHEGLGFHSIKPTNVL</sequence>
<proteinExistence type="predicted"/>